<organism evidence="2">
    <name type="scientific">marine sediment metagenome</name>
    <dbReference type="NCBI Taxonomy" id="412755"/>
    <lineage>
        <taxon>unclassified sequences</taxon>
        <taxon>metagenomes</taxon>
        <taxon>ecological metagenomes</taxon>
    </lineage>
</organism>
<accession>X1CDY9</accession>
<keyword evidence="1" id="KW-0472">Membrane</keyword>
<feature type="transmembrane region" description="Helical" evidence="1">
    <location>
        <begin position="26"/>
        <end position="50"/>
    </location>
</feature>
<keyword evidence="1" id="KW-1133">Transmembrane helix</keyword>
<sequence>PILLVSVITAGAGIEADIVRGTSIIGLISGIVFLVMSLSPVIQYIATIFVF</sequence>
<dbReference type="AlphaFoldDB" id="X1CDY9"/>
<reference evidence="2" key="1">
    <citation type="journal article" date="2014" name="Front. Microbiol.">
        <title>High frequency of phylogenetically diverse reductive dehalogenase-homologous genes in deep subseafloor sedimentary metagenomes.</title>
        <authorList>
            <person name="Kawai M."/>
            <person name="Futagami T."/>
            <person name="Toyoda A."/>
            <person name="Takaki Y."/>
            <person name="Nishi S."/>
            <person name="Hori S."/>
            <person name="Arai W."/>
            <person name="Tsubouchi T."/>
            <person name="Morono Y."/>
            <person name="Uchiyama I."/>
            <person name="Ito T."/>
            <person name="Fujiyama A."/>
            <person name="Inagaki F."/>
            <person name="Takami H."/>
        </authorList>
    </citation>
    <scope>NUCLEOTIDE SEQUENCE</scope>
    <source>
        <strain evidence="2">Expedition CK06-06</strain>
    </source>
</reference>
<dbReference type="EMBL" id="BART01038638">
    <property type="protein sequence ID" value="GAH06506.1"/>
    <property type="molecule type" value="Genomic_DNA"/>
</dbReference>
<feature type="non-terminal residue" evidence="2">
    <location>
        <position position="1"/>
    </location>
</feature>
<gene>
    <name evidence="2" type="ORF">S01H4_63963</name>
</gene>
<name>X1CDY9_9ZZZZ</name>
<keyword evidence="1" id="KW-0812">Transmembrane</keyword>
<protein>
    <submittedName>
        <fullName evidence="2">Uncharacterized protein</fullName>
    </submittedName>
</protein>
<evidence type="ECO:0000256" key="1">
    <source>
        <dbReference type="SAM" id="Phobius"/>
    </source>
</evidence>
<comment type="caution">
    <text evidence="2">The sequence shown here is derived from an EMBL/GenBank/DDBJ whole genome shotgun (WGS) entry which is preliminary data.</text>
</comment>
<proteinExistence type="predicted"/>
<evidence type="ECO:0000313" key="2">
    <source>
        <dbReference type="EMBL" id="GAH06506.1"/>
    </source>
</evidence>